<dbReference type="InterPro" id="IPR005018">
    <property type="entry name" value="DOMON_domain"/>
</dbReference>
<keyword evidence="6" id="KW-1185">Reference proteome</keyword>
<dbReference type="Proteomes" id="UP000475862">
    <property type="component" value="Unassembled WGS sequence"/>
</dbReference>
<dbReference type="Pfam" id="PF10517">
    <property type="entry name" value="DM13"/>
    <property type="match status" value="1"/>
</dbReference>
<dbReference type="Pfam" id="PF03351">
    <property type="entry name" value="DOMON"/>
    <property type="match status" value="1"/>
</dbReference>
<evidence type="ECO:0000259" key="4">
    <source>
        <dbReference type="PROSITE" id="PS51549"/>
    </source>
</evidence>
<evidence type="ECO:0000256" key="1">
    <source>
        <dbReference type="ARBA" id="ARBA00022737"/>
    </source>
</evidence>
<evidence type="ECO:0000256" key="2">
    <source>
        <dbReference type="SAM" id="MobiDB-lite"/>
    </source>
</evidence>
<protein>
    <recommendedName>
        <fullName evidence="7">DOMON domain-containing protein</fullName>
    </recommendedName>
</protein>
<dbReference type="PANTHER" id="PTHR24036:SF5">
    <property type="entry name" value="THROMBOMODULIN"/>
    <property type="match status" value="1"/>
</dbReference>
<evidence type="ECO:0000313" key="6">
    <source>
        <dbReference type="Proteomes" id="UP000475862"/>
    </source>
</evidence>
<name>A0A6G0T6F3_APHGL</name>
<feature type="domain" description="DOMON" evidence="3">
    <location>
        <begin position="161"/>
        <end position="293"/>
    </location>
</feature>
<evidence type="ECO:0000259" key="3">
    <source>
        <dbReference type="PROSITE" id="PS50836"/>
    </source>
</evidence>
<dbReference type="PROSITE" id="PS51549">
    <property type="entry name" value="DM13"/>
    <property type="match status" value="1"/>
</dbReference>
<accession>A0A6G0T6F3</accession>
<organism evidence="5 6">
    <name type="scientific">Aphis glycines</name>
    <name type="common">Soybean aphid</name>
    <dbReference type="NCBI Taxonomy" id="307491"/>
    <lineage>
        <taxon>Eukaryota</taxon>
        <taxon>Metazoa</taxon>
        <taxon>Ecdysozoa</taxon>
        <taxon>Arthropoda</taxon>
        <taxon>Hexapoda</taxon>
        <taxon>Insecta</taxon>
        <taxon>Pterygota</taxon>
        <taxon>Neoptera</taxon>
        <taxon>Paraneoptera</taxon>
        <taxon>Hemiptera</taxon>
        <taxon>Sternorrhyncha</taxon>
        <taxon>Aphidomorpha</taxon>
        <taxon>Aphidoidea</taxon>
        <taxon>Aphididae</taxon>
        <taxon>Aphidini</taxon>
        <taxon>Aphis</taxon>
        <taxon>Aphis</taxon>
    </lineage>
</organism>
<dbReference type="InterPro" id="IPR045266">
    <property type="entry name" value="DOH_DOMON"/>
</dbReference>
<dbReference type="SMART" id="SM00664">
    <property type="entry name" value="DoH"/>
    <property type="match status" value="1"/>
</dbReference>
<keyword evidence="1" id="KW-0677">Repeat</keyword>
<comment type="caution">
    <text evidence="5">The sequence shown here is derived from an EMBL/GenBank/DDBJ whole genome shotgun (WGS) entry which is preliminary data.</text>
</comment>
<gene>
    <name evidence="5" type="ORF">AGLY_013472</name>
</gene>
<feature type="domain" description="DM13" evidence="4">
    <location>
        <begin position="1"/>
        <end position="50"/>
    </location>
</feature>
<evidence type="ECO:0008006" key="7">
    <source>
        <dbReference type="Google" id="ProtNLM"/>
    </source>
</evidence>
<dbReference type="Pfam" id="PF25489">
    <property type="entry name" value="At5g54830"/>
    <property type="match status" value="1"/>
</dbReference>
<dbReference type="CDD" id="cd09631">
    <property type="entry name" value="DOMON_DOH"/>
    <property type="match status" value="1"/>
</dbReference>
<dbReference type="AlphaFoldDB" id="A0A6G0T6F3"/>
<evidence type="ECO:0000313" key="5">
    <source>
        <dbReference type="EMBL" id="KAE9526824.1"/>
    </source>
</evidence>
<dbReference type="InterPro" id="IPR057443">
    <property type="entry name" value="At5g54830-like"/>
</dbReference>
<feature type="region of interest" description="Disordered" evidence="2">
    <location>
        <begin position="65"/>
        <end position="103"/>
    </location>
</feature>
<sequence length="566" mass="63562">MVFLNLEPLKGYQGEDIEIQLPRSLTMHSIDWLAVWCVQYTHNFGHVNIPDDLDVPPALGQTKLTVSSRANGGGGRSSDRPTTVGPTKKPRRHQSWSPPQPPPPWVFASYPQTNREVLAPVPQYHNHYYHHPTWWYNPTSSTTSDPDGHWDMNNCRDLLPGKLQVHWEVQNEWVQVQLTGKIRENQYMAFGLSGNQNKMTMIGGDVVVVFYNRAKNSFHAEDYYLSANTECDGKNGVCQDERLGGRNDAVLVTGTRRNGVTSVVYRRPVQTNEAINDQQVPLDTAAMVIAAIGPLGSSDQPGAHDDLDMTKEEIKINFNAKDDNTCSYSLFNIDDDMGRSAWPPNIIIGEKEFRAKLGPSGGSRGYMAITGQMTGDIVWYINDKLIPEIFVERKQTYTFIVEGGNDPNNGGHYHPLYITDSSEGGFGQKLDTDQRKQRVFAGIVYDSEGFPFPTTAGRYCEFKFKSYDRSSEMETFDAFFDSLKLSCEDGNAGLLNWTVAEETPDLVYYQSYSQPFVGWKIHVVDPGYKWKDDKDAATRQHGGLPLTCAILITAVAVQRIFTISLL</sequence>
<dbReference type="PANTHER" id="PTHR24036">
    <property type="entry name" value="SKELETOR-RELATED"/>
    <property type="match status" value="1"/>
</dbReference>
<reference evidence="5 6" key="1">
    <citation type="submission" date="2019-08" db="EMBL/GenBank/DDBJ databases">
        <title>The genome of the soybean aphid Biotype 1, its phylome, world population structure and adaptation to the North American continent.</title>
        <authorList>
            <person name="Giordano R."/>
            <person name="Donthu R.K."/>
            <person name="Hernandez A.G."/>
            <person name="Wright C.L."/>
            <person name="Zimin A.V."/>
        </authorList>
    </citation>
    <scope>NUCLEOTIDE SEQUENCE [LARGE SCALE GENOMIC DNA]</scope>
    <source>
        <tissue evidence="5">Whole aphids</tissue>
    </source>
</reference>
<dbReference type="InterPro" id="IPR019545">
    <property type="entry name" value="DM13_domain"/>
</dbReference>
<dbReference type="PROSITE" id="PS50836">
    <property type="entry name" value="DOMON"/>
    <property type="match status" value="1"/>
</dbReference>
<dbReference type="OrthoDB" id="2448405at2759"/>
<dbReference type="InterPro" id="IPR052126">
    <property type="entry name" value="Spindle_Org/Thrombomodulin"/>
</dbReference>
<proteinExistence type="predicted"/>
<dbReference type="EMBL" id="VYZN01000054">
    <property type="protein sequence ID" value="KAE9526824.1"/>
    <property type="molecule type" value="Genomic_DNA"/>
</dbReference>